<evidence type="ECO:0000259" key="6">
    <source>
        <dbReference type="Pfam" id="PF14464"/>
    </source>
</evidence>
<dbReference type="Gene3D" id="3.40.140.10">
    <property type="entry name" value="Cytidine Deaminase, domain 2"/>
    <property type="match status" value="1"/>
</dbReference>
<evidence type="ECO:0000256" key="3">
    <source>
        <dbReference type="ARBA" id="ARBA00022801"/>
    </source>
</evidence>
<dbReference type="EMBL" id="JAGGKT010000014">
    <property type="protein sequence ID" value="MBP1933931.1"/>
    <property type="molecule type" value="Genomic_DNA"/>
</dbReference>
<gene>
    <name evidence="7" type="ORF">J2Z37_003948</name>
</gene>
<dbReference type="SUPFAM" id="SSF102712">
    <property type="entry name" value="JAB1/MPN domain"/>
    <property type="match status" value="1"/>
</dbReference>
<evidence type="ECO:0000313" key="8">
    <source>
        <dbReference type="Proteomes" id="UP001519343"/>
    </source>
</evidence>
<keyword evidence="5" id="KW-0482">Metalloprotease</keyword>
<evidence type="ECO:0000256" key="1">
    <source>
        <dbReference type="ARBA" id="ARBA00022670"/>
    </source>
</evidence>
<dbReference type="InterPro" id="IPR028090">
    <property type="entry name" value="JAB_dom_prok"/>
</dbReference>
<dbReference type="Proteomes" id="UP001519343">
    <property type="component" value="Unassembled WGS sequence"/>
</dbReference>
<evidence type="ECO:0000256" key="4">
    <source>
        <dbReference type="ARBA" id="ARBA00022833"/>
    </source>
</evidence>
<dbReference type="Pfam" id="PF14464">
    <property type="entry name" value="Prok-JAB"/>
    <property type="match status" value="1"/>
</dbReference>
<keyword evidence="1" id="KW-0645">Protease</keyword>
<evidence type="ECO:0000313" key="7">
    <source>
        <dbReference type="EMBL" id="MBP1933931.1"/>
    </source>
</evidence>
<sequence>MNFKVFVSEKAYQQIQAEVKRHPGRETGGIMVGFRTPMALIVSSVSGPGPSAIHMPFSIQFDEAYCNRRVKQLQRQGKVFKYIGDWHSHPFSKLKPSKIDKYSFKVKSLTHYGTTNPLMIIAGPDPLIPLQAFLLQKGIAQITPELIDSETMLQLKKQAIPF</sequence>
<feature type="domain" description="JAB" evidence="6">
    <location>
        <begin position="9"/>
        <end position="122"/>
    </location>
</feature>
<accession>A0ABS4GUI2</accession>
<name>A0ABS4GUI2_9BACL</name>
<comment type="caution">
    <text evidence="7">The sequence shown here is derived from an EMBL/GenBank/DDBJ whole genome shotgun (WGS) entry which is preliminary data.</text>
</comment>
<organism evidence="7 8">
    <name type="scientific">Ammoniphilus resinae</name>
    <dbReference type="NCBI Taxonomy" id="861532"/>
    <lineage>
        <taxon>Bacteria</taxon>
        <taxon>Bacillati</taxon>
        <taxon>Bacillota</taxon>
        <taxon>Bacilli</taxon>
        <taxon>Bacillales</taxon>
        <taxon>Paenibacillaceae</taxon>
        <taxon>Aneurinibacillus group</taxon>
        <taxon>Ammoniphilus</taxon>
    </lineage>
</organism>
<evidence type="ECO:0000256" key="2">
    <source>
        <dbReference type="ARBA" id="ARBA00022723"/>
    </source>
</evidence>
<evidence type="ECO:0000256" key="5">
    <source>
        <dbReference type="ARBA" id="ARBA00023049"/>
    </source>
</evidence>
<protein>
    <submittedName>
        <fullName evidence="7">Integrative and conjugative element protein (TIGR02256 family)</fullName>
    </submittedName>
</protein>
<keyword evidence="3" id="KW-0378">Hydrolase</keyword>
<keyword evidence="2" id="KW-0479">Metal-binding</keyword>
<proteinExistence type="predicted"/>
<keyword evidence="8" id="KW-1185">Reference proteome</keyword>
<dbReference type="RefSeq" id="WP_209811944.1">
    <property type="nucleotide sequence ID" value="NZ_JAGGKT010000014.1"/>
</dbReference>
<reference evidence="7 8" key="1">
    <citation type="submission" date="2021-03" db="EMBL/GenBank/DDBJ databases">
        <title>Genomic Encyclopedia of Type Strains, Phase IV (KMG-IV): sequencing the most valuable type-strain genomes for metagenomic binning, comparative biology and taxonomic classification.</title>
        <authorList>
            <person name="Goeker M."/>
        </authorList>
    </citation>
    <scope>NUCLEOTIDE SEQUENCE [LARGE SCALE GENOMIC DNA]</scope>
    <source>
        <strain evidence="7 8">DSM 24738</strain>
    </source>
</reference>
<keyword evidence="4" id="KW-0862">Zinc</keyword>